<keyword evidence="2" id="KW-0812">Transmembrane</keyword>
<feature type="transmembrane region" description="Helical" evidence="2">
    <location>
        <begin position="20"/>
        <end position="41"/>
    </location>
</feature>
<organism evidence="3 4">
    <name type="scientific">Lacticaseibacillus jixianensis</name>
    <dbReference type="NCBI Taxonomy" id="2486012"/>
    <lineage>
        <taxon>Bacteria</taxon>
        <taxon>Bacillati</taxon>
        <taxon>Bacillota</taxon>
        <taxon>Bacilli</taxon>
        <taxon>Lactobacillales</taxon>
        <taxon>Lactobacillaceae</taxon>
        <taxon>Lacticaseibacillus</taxon>
    </lineage>
</organism>
<feature type="region of interest" description="Disordered" evidence="1">
    <location>
        <begin position="50"/>
        <end position="97"/>
    </location>
</feature>
<feature type="compositionally biased region" description="Basic and acidic residues" evidence="1">
    <location>
        <begin position="82"/>
        <end position="97"/>
    </location>
</feature>
<accession>A0ABW4B925</accession>
<name>A0ABW4B925_9LACO</name>
<sequence length="250" mass="27786">MEGEIHIRQKKNRQRRHNLLWVVGSGFVVAIFGLTVAVAFLSQQNNELRTEQSAVPVKSDNHSASERRESLEKSSSKGSAKATERFEESRDVSAREDGSRILTTHDQWARFSYLDGIYKESGESIRTAGVRFIDGTFFVPTATGNEICQMTDIIVHPDGSIVVHGIGKLTDAENQQFDFYPVFLIVPAGAIVEKNWQTGVPIRDLTLPSARRLAFGTPSTDGGRNYDLTPAYDEFAKHEAAFNFTTLSDS</sequence>
<evidence type="ECO:0000256" key="2">
    <source>
        <dbReference type="SAM" id="Phobius"/>
    </source>
</evidence>
<dbReference type="RefSeq" id="WP_125585506.1">
    <property type="nucleotide sequence ID" value="NZ_JBHTMO010000022.1"/>
</dbReference>
<keyword evidence="2" id="KW-0472">Membrane</keyword>
<dbReference type="EMBL" id="JBHTMO010000022">
    <property type="protein sequence ID" value="MFD1393309.1"/>
    <property type="molecule type" value="Genomic_DNA"/>
</dbReference>
<keyword evidence="4" id="KW-1185">Reference proteome</keyword>
<evidence type="ECO:0000313" key="3">
    <source>
        <dbReference type="EMBL" id="MFD1393309.1"/>
    </source>
</evidence>
<feature type="compositionally biased region" description="Basic and acidic residues" evidence="1">
    <location>
        <begin position="59"/>
        <end position="75"/>
    </location>
</feature>
<proteinExistence type="predicted"/>
<dbReference type="Proteomes" id="UP001597249">
    <property type="component" value="Unassembled WGS sequence"/>
</dbReference>
<comment type="caution">
    <text evidence="3">The sequence shown here is derived from an EMBL/GenBank/DDBJ whole genome shotgun (WGS) entry which is preliminary data.</text>
</comment>
<protein>
    <submittedName>
        <fullName evidence="3">Uncharacterized protein</fullName>
    </submittedName>
</protein>
<evidence type="ECO:0000313" key="4">
    <source>
        <dbReference type="Proteomes" id="UP001597249"/>
    </source>
</evidence>
<keyword evidence="2" id="KW-1133">Transmembrane helix</keyword>
<gene>
    <name evidence="3" type="ORF">ACFQ3L_06955</name>
</gene>
<evidence type="ECO:0000256" key="1">
    <source>
        <dbReference type="SAM" id="MobiDB-lite"/>
    </source>
</evidence>
<reference evidence="4" key="1">
    <citation type="journal article" date="2019" name="Int. J. Syst. Evol. Microbiol.">
        <title>The Global Catalogue of Microorganisms (GCM) 10K type strain sequencing project: providing services to taxonomists for standard genome sequencing and annotation.</title>
        <authorList>
            <consortium name="The Broad Institute Genomics Platform"/>
            <consortium name="The Broad Institute Genome Sequencing Center for Infectious Disease"/>
            <person name="Wu L."/>
            <person name="Ma J."/>
        </authorList>
    </citation>
    <scope>NUCLEOTIDE SEQUENCE [LARGE SCALE GENOMIC DNA]</scope>
    <source>
        <strain evidence="4">CCM 8911</strain>
    </source>
</reference>